<sequence length="532" mass="57224">MSDKTTSVSMPPPIETARTADVFRQIPPRLSLAIVVVCGGLVVLIAILIGEQHATRAVKRHEQLIGDDLVASVDGILDSVISRRRTELAALAGQSCEKAERPLAELETHLRYVRAVALVANGRLYCSSALGPIDLPLHAYLSPSFYGDRIGLLAQTPFQPGVPVLTMFSPAGQGAGVLYLVEGDYLADVLAHGARLGAESAALSMPGFGVLNDRGGFLSASAFRKAYTTRVASGTWPFAVLVSSSKRFLAVTRWKYRLAYGAVGLLLAALIAVAYLMAFAPRRLLLNAVHHALRRGQFHVVYQPIVAVASRTIVGVEALIRWDHPRWGSISPAVFMAEVESSDMLGPVTAFVLRTSVAEMSLSPPAIPLRIAVNVAARDLERKGFVAEVEALNEQLPAGSSLVLELTERFLLSESARTAAVFQALKAKGIKFAIDDFGTQHSNLDALSRFPFDYVKIDRQFVSQVDTGGADLINGVVSVARHFGLQVIAEGVETETQHRALLTAGVPFAQGYLYQRPVRAGELVQAATAVNR</sequence>
<accession>A0ACC7NIG7</accession>
<dbReference type="Proteomes" id="UP001629235">
    <property type="component" value="Unassembled WGS sequence"/>
</dbReference>
<proteinExistence type="predicted"/>
<name>A0ACC7NIG7_9BURK</name>
<gene>
    <name evidence="1" type="ORF">PQR01_22800</name>
</gene>
<evidence type="ECO:0000313" key="2">
    <source>
        <dbReference type="Proteomes" id="UP001629235"/>
    </source>
</evidence>
<evidence type="ECO:0000313" key="1">
    <source>
        <dbReference type="EMBL" id="MFM0106243.1"/>
    </source>
</evidence>
<organism evidence="1 2">
    <name type="scientific">Paraburkholderia rhynchosiae</name>
    <dbReference type="NCBI Taxonomy" id="487049"/>
    <lineage>
        <taxon>Bacteria</taxon>
        <taxon>Pseudomonadati</taxon>
        <taxon>Pseudomonadota</taxon>
        <taxon>Betaproteobacteria</taxon>
        <taxon>Burkholderiales</taxon>
        <taxon>Burkholderiaceae</taxon>
        <taxon>Paraburkholderia</taxon>
    </lineage>
</organism>
<keyword evidence="2" id="KW-1185">Reference proteome</keyword>
<reference evidence="1 2" key="1">
    <citation type="journal article" date="2024" name="Chem. Sci.">
        <title>Discovery of megapolipeptins by genome mining of a Burkholderiales bacteria collection.</title>
        <authorList>
            <person name="Paulo B.S."/>
            <person name="Recchia M.J.J."/>
            <person name="Lee S."/>
            <person name="Fergusson C.H."/>
            <person name="Romanowski S.B."/>
            <person name="Hernandez A."/>
            <person name="Krull N."/>
            <person name="Liu D.Y."/>
            <person name="Cavanagh H."/>
            <person name="Bos A."/>
            <person name="Gray C.A."/>
            <person name="Murphy B.T."/>
            <person name="Linington R.G."/>
            <person name="Eustaquio A.S."/>
        </authorList>
    </citation>
    <scope>NUCLEOTIDE SEQUENCE [LARGE SCALE GENOMIC DNA]</scope>
    <source>
        <strain evidence="1 2">RL18-126-BIB-B</strain>
    </source>
</reference>
<comment type="caution">
    <text evidence="1">The sequence shown here is derived from an EMBL/GenBank/DDBJ whole genome shotgun (WGS) entry which is preliminary data.</text>
</comment>
<protein>
    <submittedName>
        <fullName evidence="1">EAL domain-containing protein</fullName>
    </submittedName>
</protein>
<dbReference type="EMBL" id="JAQQDW010000050">
    <property type="protein sequence ID" value="MFM0106243.1"/>
    <property type="molecule type" value="Genomic_DNA"/>
</dbReference>